<feature type="transmembrane region" description="Helical" evidence="1">
    <location>
        <begin position="85"/>
        <end position="103"/>
    </location>
</feature>
<keyword evidence="1" id="KW-1133">Transmembrane helix</keyword>
<dbReference type="EMBL" id="JBBHLI010000015">
    <property type="protein sequence ID" value="MEK9502833.1"/>
    <property type="molecule type" value="Genomic_DNA"/>
</dbReference>
<organism evidence="2 3">
    <name type="scientific">Gaopeijia maritima</name>
    <dbReference type="NCBI Taxonomy" id="3119007"/>
    <lineage>
        <taxon>Bacteria</taxon>
        <taxon>Pseudomonadati</taxon>
        <taxon>Gemmatimonadota</taxon>
        <taxon>Longimicrobiia</taxon>
        <taxon>Gaopeijiales</taxon>
        <taxon>Gaopeijiaceae</taxon>
        <taxon>Gaopeijia</taxon>
    </lineage>
</organism>
<gene>
    <name evidence="2" type="ORF">WI372_17690</name>
</gene>
<evidence type="ECO:0000313" key="2">
    <source>
        <dbReference type="EMBL" id="MEK9502833.1"/>
    </source>
</evidence>
<feature type="transmembrane region" description="Helical" evidence="1">
    <location>
        <begin position="115"/>
        <end position="138"/>
    </location>
</feature>
<dbReference type="RefSeq" id="WP_405281018.1">
    <property type="nucleotide sequence ID" value="NZ_CP144380.1"/>
</dbReference>
<evidence type="ECO:0000313" key="3">
    <source>
        <dbReference type="Proteomes" id="UP001484239"/>
    </source>
</evidence>
<feature type="transmembrane region" description="Helical" evidence="1">
    <location>
        <begin position="150"/>
        <end position="171"/>
    </location>
</feature>
<evidence type="ECO:0000256" key="1">
    <source>
        <dbReference type="SAM" id="Phobius"/>
    </source>
</evidence>
<proteinExistence type="predicted"/>
<comment type="caution">
    <text evidence="2">The sequence shown here is derived from an EMBL/GenBank/DDBJ whole genome shotgun (WGS) entry which is preliminary data.</text>
</comment>
<feature type="transmembrane region" description="Helical" evidence="1">
    <location>
        <begin position="191"/>
        <end position="219"/>
    </location>
</feature>
<keyword evidence="3" id="KW-1185">Reference proteome</keyword>
<reference evidence="2 3" key="1">
    <citation type="submission" date="2024-02" db="EMBL/GenBank/DDBJ databases">
        <title>A novel Gemmatimonadota bacterium.</title>
        <authorList>
            <person name="Du Z.-J."/>
            <person name="Ye Y.-Q."/>
        </authorList>
    </citation>
    <scope>NUCLEOTIDE SEQUENCE [LARGE SCALE GENOMIC DNA]</scope>
    <source>
        <strain evidence="2 3">DH-20</strain>
    </source>
</reference>
<name>A0ABU9EDM9_9BACT</name>
<keyword evidence="1" id="KW-0472">Membrane</keyword>
<accession>A0ABU9EDM9</accession>
<keyword evidence="1" id="KW-0812">Transmembrane</keyword>
<sequence>MNPSPSTLPVEVRTRLGEELAADLEGVYQALIGRGWTPDAARERARELIVPDAEALGRIAGVHRPLYGRLAARFGDTSVHRGERLALVAVTAVSLILVGAPLLRAELFASPSAFLPPVLLGGSVTIAAVLAKAFHLFVKRPSTLPALRAGLAAPIAAAGLTLLAAFCGALVDTYRFAARVETAAPTGSTEVVAFLGDTAALLAVALAFSLAGALGWFLLLHRVVAAEAAASATPLPPLLSEALP</sequence>
<protein>
    <submittedName>
        <fullName evidence="2">Uncharacterized protein</fullName>
    </submittedName>
</protein>
<dbReference type="Proteomes" id="UP001484239">
    <property type="component" value="Unassembled WGS sequence"/>
</dbReference>